<dbReference type="InterPro" id="IPR003661">
    <property type="entry name" value="HisK_dim/P_dom"/>
</dbReference>
<dbReference type="EC" id="2.7.13.3" evidence="2"/>
<evidence type="ECO:0000256" key="4">
    <source>
        <dbReference type="ARBA" id="ARBA00022777"/>
    </source>
</evidence>
<dbReference type="InterPro" id="IPR036890">
    <property type="entry name" value="HATPase_C_sf"/>
</dbReference>
<dbReference type="SUPFAM" id="SSF55874">
    <property type="entry name" value="ATPase domain of HSP90 chaperone/DNA topoisomerase II/histidine kinase"/>
    <property type="match status" value="1"/>
</dbReference>
<organism evidence="7 8">
    <name type="scientific">Dictyobacter halimunensis</name>
    <dbReference type="NCBI Taxonomy" id="3026934"/>
    <lineage>
        <taxon>Bacteria</taxon>
        <taxon>Bacillati</taxon>
        <taxon>Chloroflexota</taxon>
        <taxon>Ktedonobacteria</taxon>
        <taxon>Ktedonobacterales</taxon>
        <taxon>Dictyobacteraceae</taxon>
        <taxon>Dictyobacter</taxon>
    </lineage>
</organism>
<dbReference type="CDD" id="cd00082">
    <property type="entry name" value="HisKA"/>
    <property type="match status" value="1"/>
</dbReference>
<dbReference type="SMART" id="SM00388">
    <property type="entry name" value="HisKA"/>
    <property type="match status" value="1"/>
</dbReference>
<dbReference type="PRINTS" id="PR00344">
    <property type="entry name" value="BCTRLSENSOR"/>
</dbReference>
<dbReference type="Gene3D" id="1.10.287.130">
    <property type="match status" value="1"/>
</dbReference>
<name>A0ABQ6FP35_9CHLR</name>
<comment type="caution">
    <text evidence="7">The sequence shown here is derived from an EMBL/GenBank/DDBJ whole genome shotgun (WGS) entry which is preliminary data.</text>
</comment>
<dbReference type="PROSITE" id="PS50109">
    <property type="entry name" value="HIS_KIN"/>
    <property type="match status" value="1"/>
</dbReference>
<dbReference type="Proteomes" id="UP001344906">
    <property type="component" value="Unassembled WGS sequence"/>
</dbReference>
<dbReference type="InterPro" id="IPR004358">
    <property type="entry name" value="Sig_transdc_His_kin-like_C"/>
</dbReference>
<evidence type="ECO:0000256" key="5">
    <source>
        <dbReference type="ARBA" id="ARBA00023012"/>
    </source>
</evidence>
<dbReference type="Pfam" id="PF02518">
    <property type="entry name" value="HATPase_c"/>
    <property type="match status" value="1"/>
</dbReference>
<dbReference type="PANTHER" id="PTHR43547:SF2">
    <property type="entry name" value="HYBRID SIGNAL TRANSDUCTION HISTIDINE KINASE C"/>
    <property type="match status" value="1"/>
</dbReference>
<keyword evidence="3" id="KW-0597">Phosphoprotein</keyword>
<keyword evidence="4" id="KW-0808">Transferase</keyword>
<evidence type="ECO:0000313" key="8">
    <source>
        <dbReference type="Proteomes" id="UP001344906"/>
    </source>
</evidence>
<dbReference type="EMBL" id="BSRI01000001">
    <property type="protein sequence ID" value="GLV55979.1"/>
    <property type="molecule type" value="Genomic_DNA"/>
</dbReference>
<gene>
    <name evidence="7" type="ORF">KDH_28230</name>
</gene>
<dbReference type="InterPro" id="IPR003594">
    <property type="entry name" value="HATPase_dom"/>
</dbReference>
<evidence type="ECO:0000259" key="6">
    <source>
        <dbReference type="PROSITE" id="PS50109"/>
    </source>
</evidence>
<evidence type="ECO:0000256" key="3">
    <source>
        <dbReference type="ARBA" id="ARBA00022553"/>
    </source>
</evidence>
<keyword evidence="8" id="KW-1185">Reference proteome</keyword>
<evidence type="ECO:0000256" key="2">
    <source>
        <dbReference type="ARBA" id="ARBA00012438"/>
    </source>
</evidence>
<proteinExistence type="predicted"/>
<evidence type="ECO:0000256" key="1">
    <source>
        <dbReference type="ARBA" id="ARBA00000085"/>
    </source>
</evidence>
<protein>
    <recommendedName>
        <fullName evidence="2">histidine kinase</fullName>
        <ecNumber evidence="2">2.7.13.3</ecNumber>
    </recommendedName>
</protein>
<keyword evidence="5" id="KW-0902">Two-component regulatory system</keyword>
<dbReference type="InterPro" id="IPR036097">
    <property type="entry name" value="HisK_dim/P_sf"/>
</dbReference>
<sequence>MLLELSCKDIPSGTSFLDLFQSLRASDLTYHPISPGLNYEALMELASSGPNKQTILCFLPSGHTLCVDIVYTLLQEEEQPTKILCQLHNLTDFYLQQIQISQNNAAQLSLIHAIFHLHDLLAISPPEEALSIPSSIHIIGQHLADLIRDLLEGQAVFLFSLGSLDQRLYYIAFSGLTAEQTELRWKNSGRYRLADFLDPGAIEDLHAQKQITVDREHMHIPFVQSIDLPCSYLFWTPLCIKQELVGAFVLGRNYPCNTEERELVRAVATLTTLMIEYARSFASLDHEKSSEMVLQATSQIIDAFLDLASHELKTPLTTTMGNIQLALRRLEKLKYQSKQQGEVISKGIERVQDPLEAANESARTQQRMIENMIDDAQIQKNTLQLHRRREELKKLIKKAVAQQQKRSRDRQFQLTLPPQEVWVTIDPRRINQVMQTYLSNAHRQSPANQPIEVTLRVDASQACISVHDTGPGIAPEEQEHIWERLYRSQGTAPQHELDLSMGIRFYLCRTLIEKHQGTVGVDSTLGHGTTFWFSLPLIEQTG</sequence>
<dbReference type="SMART" id="SM00387">
    <property type="entry name" value="HATPase_c"/>
    <property type="match status" value="1"/>
</dbReference>
<evidence type="ECO:0000313" key="7">
    <source>
        <dbReference type="EMBL" id="GLV55979.1"/>
    </source>
</evidence>
<keyword evidence="4" id="KW-0418">Kinase</keyword>
<comment type="catalytic activity">
    <reaction evidence="1">
        <text>ATP + protein L-histidine = ADP + protein N-phospho-L-histidine.</text>
        <dbReference type="EC" id="2.7.13.3"/>
    </reaction>
</comment>
<accession>A0ABQ6FP35</accession>
<feature type="domain" description="Histidine kinase" evidence="6">
    <location>
        <begin position="307"/>
        <end position="539"/>
    </location>
</feature>
<dbReference type="SUPFAM" id="SSF55781">
    <property type="entry name" value="GAF domain-like"/>
    <property type="match status" value="1"/>
</dbReference>
<dbReference type="Gene3D" id="3.30.450.40">
    <property type="match status" value="1"/>
</dbReference>
<reference evidence="7 8" key="1">
    <citation type="submission" date="2023-02" db="EMBL/GenBank/DDBJ databases">
        <title>Dictyobacter halimunensis sp. nov., a new member of the class Ktedonobacteria from forest soil in a geothermal area.</title>
        <authorList>
            <person name="Rachmania M.K."/>
            <person name="Ningsih F."/>
            <person name="Sakai Y."/>
            <person name="Yabe S."/>
            <person name="Yokota A."/>
            <person name="Sjamsuridzal W."/>
        </authorList>
    </citation>
    <scope>NUCLEOTIDE SEQUENCE [LARGE SCALE GENOMIC DNA]</scope>
    <source>
        <strain evidence="7 8">S3.2.2.5</strain>
    </source>
</reference>
<dbReference type="SUPFAM" id="SSF47384">
    <property type="entry name" value="Homodimeric domain of signal transducing histidine kinase"/>
    <property type="match status" value="1"/>
</dbReference>
<dbReference type="Pfam" id="PF00512">
    <property type="entry name" value="HisKA"/>
    <property type="match status" value="1"/>
</dbReference>
<dbReference type="Gene3D" id="3.30.565.10">
    <property type="entry name" value="Histidine kinase-like ATPase, C-terminal domain"/>
    <property type="match status" value="1"/>
</dbReference>
<dbReference type="InterPro" id="IPR029016">
    <property type="entry name" value="GAF-like_dom_sf"/>
</dbReference>
<dbReference type="PANTHER" id="PTHR43547">
    <property type="entry name" value="TWO-COMPONENT HISTIDINE KINASE"/>
    <property type="match status" value="1"/>
</dbReference>
<dbReference type="InterPro" id="IPR005467">
    <property type="entry name" value="His_kinase_dom"/>
</dbReference>